<feature type="non-terminal residue" evidence="1">
    <location>
        <position position="65"/>
    </location>
</feature>
<organism evidence="1 2">
    <name type="scientific">Ceratitis capitata</name>
    <name type="common">Mediterranean fruit fly</name>
    <name type="synonym">Tephritis capitata</name>
    <dbReference type="NCBI Taxonomy" id="7213"/>
    <lineage>
        <taxon>Eukaryota</taxon>
        <taxon>Metazoa</taxon>
        <taxon>Ecdysozoa</taxon>
        <taxon>Arthropoda</taxon>
        <taxon>Hexapoda</taxon>
        <taxon>Insecta</taxon>
        <taxon>Pterygota</taxon>
        <taxon>Neoptera</taxon>
        <taxon>Endopterygota</taxon>
        <taxon>Diptera</taxon>
        <taxon>Brachycera</taxon>
        <taxon>Muscomorpha</taxon>
        <taxon>Tephritoidea</taxon>
        <taxon>Tephritidae</taxon>
        <taxon>Ceratitis</taxon>
        <taxon>Ceratitis</taxon>
    </lineage>
</organism>
<proteinExistence type="predicted"/>
<dbReference type="EMBL" id="CAJHJT010000023">
    <property type="protein sequence ID" value="CAD7001785.1"/>
    <property type="molecule type" value="Genomic_DNA"/>
</dbReference>
<name>A0A811UUX8_CERCA</name>
<reference evidence="1" key="1">
    <citation type="submission" date="2020-11" db="EMBL/GenBank/DDBJ databases">
        <authorList>
            <person name="Whitehead M."/>
        </authorList>
    </citation>
    <scope>NUCLEOTIDE SEQUENCE</scope>
    <source>
        <strain evidence="1">EGII</strain>
    </source>
</reference>
<accession>A0A811UUX8</accession>
<keyword evidence="2" id="KW-1185">Reference proteome</keyword>
<sequence length="65" mass="6976">MTGGVSSASTEVKQLSRLMAMVAQQGDILAECTSAVRQVKDNVMTLSHRVTAIETPTRATENRPT</sequence>
<comment type="caution">
    <text evidence="1">The sequence shown here is derived from an EMBL/GenBank/DDBJ whole genome shotgun (WGS) entry which is preliminary data.</text>
</comment>
<dbReference type="Proteomes" id="UP000606786">
    <property type="component" value="Unassembled WGS sequence"/>
</dbReference>
<evidence type="ECO:0000313" key="2">
    <source>
        <dbReference type="Proteomes" id="UP000606786"/>
    </source>
</evidence>
<gene>
    <name evidence="1" type="ORF">CCAP1982_LOCUS10276</name>
</gene>
<evidence type="ECO:0000313" key="1">
    <source>
        <dbReference type="EMBL" id="CAD7001785.1"/>
    </source>
</evidence>
<dbReference type="AlphaFoldDB" id="A0A811UUX8"/>
<protein>
    <submittedName>
        <fullName evidence="1">(Mediterranean fruit fly) hypothetical protein</fullName>
    </submittedName>
</protein>